<gene>
    <name evidence="2" type="ORF">DLM78_21490</name>
</gene>
<proteinExistence type="predicted"/>
<dbReference type="Proteomes" id="UP000266669">
    <property type="component" value="Unassembled WGS sequence"/>
</dbReference>
<protein>
    <submittedName>
        <fullName evidence="2">PIN domain nuclease</fullName>
    </submittedName>
</protein>
<reference evidence="3" key="1">
    <citation type="submission" date="2018-05" db="EMBL/GenBank/DDBJ databases">
        <title>Leptospira yasudae sp. nov. and Leptospira stimsonii sp. nov., two pathogenic species of the genus Leptospira isolated from environmental sources.</title>
        <authorList>
            <person name="Casanovas-Massana A."/>
            <person name="Hamond C."/>
            <person name="Santos L.A."/>
            <person name="Hacker K.P."/>
            <person name="Balassiano I."/>
            <person name="Medeiros M.A."/>
            <person name="Reis M.G."/>
            <person name="Ko A.I."/>
            <person name="Wunder E.A."/>
        </authorList>
    </citation>
    <scope>NUCLEOTIDE SEQUENCE [LARGE SCALE GENOMIC DNA]</scope>
    <source>
        <strain evidence="3">AMB6-RJ</strain>
    </source>
</reference>
<evidence type="ECO:0000313" key="3">
    <source>
        <dbReference type="Proteomes" id="UP000266669"/>
    </source>
</evidence>
<comment type="caution">
    <text evidence="2">The sequence shown here is derived from an EMBL/GenBank/DDBJ whole genome shotgun (WGS) entry which is preliminary data.</text>
</comment>
<name>A0A8B3CNA0_9LEPT</name>
<dbReference type="Pfam" id="PF01850">
    <property type="entry name" value="PIN"/>
    <property type="match status" value="1"/>
</dbReference>
<dbReference type="EMBL" id="QHCS01000008">
    <property type="protein sequence ID" value="RHX83567.1"/>
    <property type="molecule type" value="Genomic_DNA"/>
</dbReference>
<sequence>MIKAIIDTGPIVAFFDESDVYCNNIRLFLKDFKGRLFTTIAVVTEVSYLLSDNKQAQSSFIEWIKDGAVTILNQDNDHFPLIHYYMEKYSDRPMDFADASLVSLSEIYGIKDILTLDSDFLFYKTKKGKALNIINSEMIKA</sequence>
<dbReference type="AlphaFoldDB" id="A0A8B3CNA0"/>
<dbReference type="SUPFAM" id="SSF88723">
    <property type="entry name" value="PIN domain-like"/>
    <property type="match status" value="1"/>
</dbReference>
<dbReference type="RefSeq" id="WP_118983801.1">
    <property type="nucleotide sequence ID" value="NZ_QHCS01000008.1"/>
</dbReference>
<dbReference type="Gene3D" id="3.40.50.1010">
    <property type="entry name" value="5'-nuclease"/>
    <property type="match status" value="1"/>
</dbReference>
<evidence type="ECO:0000313" key="2">
    <source>
        <dbReference type="EMBL" id="RHX83567.1"/>
    </source>
</evidence>
<accession>A0A8B3CNA0</accession>
<feature type="domain" description="PIN" evidence="1">
    <location>
        <begin position="5"/>
        <end position="120"/>
    </location>
</feature>
<dbReference type="InterPro" id="IPR002716">
    <property type="entry name" value="PIN_dom"/>
</dbReference>
<dbReference type="InterPro" id="IPR029060">
    <property type="entry name" value="PIN-like_dom_sf"/>
</dbReference>
<evidence type="ECO:0000259" key="1">
    <source>
        <dbReference type="Pfam" id="PF01850"/>
    </source>
</evidence>
<organism evidence="2 3">
    <name type="scientific">Leptospira stimsonii</name>
    <dbReference type="NCBI Taxonomy" id="2202203"/>
    <lineage>
        <taxon>Bacteria</taxon>
        <taxon>Pseudomonadati</taxon>
        <taxon>Spirochaetota</taxon>
        <taxon>Spirochaetia</taxon>
        <taxon>Leptospirales</taxon>
        <taxon>Leptospiraceae</taxon>
        <taxon>Leptospira</taxon>
    </lineage>
</organism>